<protein>
    <submittedName>
        <fullName evidence="2">Uncharacterized protein</fullName>
    </submittedName>
</protein>
<gene>
    <name evidence="2" type="ORF">CP967_07495</name>
</gene>
<dbReference type="KEGG" id="snk:CP967_07495"/>
<dbReference type="EMBL" id="CP023702">
    <property type="protein sequence ID" value="QEU71830.1"/>
    <property type="molecule type" value="Genomic_DNA"/>
</dbReference>
<organism evidence="2 3">
    <name type="scientific">Streptomyces nitrosporeus</name>
    <dbReference type="NCBI Taxonomy" id="28894"/>
    <lineage>
        <taxon>Bacteria</taxon>
        <taxon>Bacillati</taxon>
        <taxon>Actinomycetota</taxon>
        <taxon>Actinomycetes</taxon>
        <taxon>Kitasatosporales</taxon>
        <taxon>Streptomycetaceae</taxon>
        <taxon>Streptomyces</taxon>
    </lineage>
</organism>
<evidence type="ECO:0000313" key="2">
    <source>
        <dbReference type="EMBL" id="QEU71830.1"/>
    </source>
</evidence>
<sequence>MGGAPSPAPTGRAGPRSGGRVAGVTEQRRPCGGAGEARRGPARPLIRTHLDTSSADTPESVLAKVDNALFRA</sequence>
<evidence type="ECO:0000256" key="1">
    <source>
        <dbReference type="SAM" id="MobiDB-lite"/>
    </source>
</evidence>
<name>A0A5J6FA88_9ACTN</name>
<feature type="region of interest" description="Disordered" evidence="1">
    <location>
        <begin position="1"/>
        <end position="44"/>
    </location>
</feature>
<keyword evidence="3" id="KW-1185">Reference proteome</keyword>
<dbReference type="Proteomes" id="UP000326178">
    <property type="component" value="Chromosome"/>
</dbReference>
<reference evidence="2 3" key="1">
    <citation type="submission" date="2017-09" db="EMBL/GenBank/DDBJ databases">
        <authorList>
            <person name="Lee N."/>
            <person name="Cho B.-K."/>
        </authorList>
    </citation>
    <scope>NUCLEOTIDE SEQUENCE [LARGE SCALE GENOMIC DNA]</scope>
    <source>
        <strain evidence="2 3">ATCC 12769</strain>
    </source>
</reference>
<accession>A0A5J6FA88</accession>
<proteinExistence type="predicted"/>
<dbReference type="AlphaFoldDB" id="A0A5J6FA88"/>
<evidence type="ECO:0000313" key="3">
    <source>
        <dbReference type="Proteomes" id="UP000326178"/>
    </source>
</evidence>